<dbReference type="InterPro" id="IPR003141">
    <property type="entry name" value="Pol/His_phosphatase_N"/>
</dbReference>
<dbReference type="NCBIfam" id="TIGR00594">
    <property type="entry name" value="polc"/>
    <property type="match status" value="1"/>
</dbReference>
<evidence type="ECO:0000313" key="8">
    <source>
        <dbReference type="EMBL" id="MFH6767554.1"/>
    </source>
</evidence>
<keyword evidence="3 8" id="KW-0548">Nucleotidyltransferase</keyword>
<dbReference type="Proteomes" id="UP001610104">
    <property type="component" value="Unassembled WGS sequence"/>
</dbReference>
<dbReference type="SMART" id="SM00481">
    <property type="entry name" value="POLIIIAc"/>
    <property type="match status" value="1"/>
</dbReference>
<comment type="catalytic activity">
    <reaction evidence="6">
        <text>DNA(n) + a 2'-deoxyribonucleoside 5'-triphosphate = DNA(n+1) + diphosphate</text>
        <dbReference type="Rhea" id="RHEA:22508"/>
        <dbReference type="Rhea" id="RHEA-COMP:17339"/>
        <dbReference type="Rhea" id="RHEA-COMP:17340"/>
        <dbReference type="ChEBI" id="CHEBI:33019"/>
        <dbReference type="ChEBI" id="CHEBI:61560"/>
        <dbReference type="ChEBI" id="CHEBI:173112"/>
        <dbReference type="EC" id="2.7.7.7"/>
    </reaction>
</comment>
<evidence type="ECO:0000313" key="9">
    <source>
        <dbReference type="Proteomes" id="UP001610104"/>
    </source>
</evidence>
<dbReference type="InterPro" id="IPR004013">
    <property type="entry name" value="PHP_dom"/>
</dbReference>
<protein>
    <recommendedName>
        <fullName evidence="1">DNA-directed DNA polymerase</fullName>
        <ecNumber evidence="1">2.7.7.7</ecNumber>
    </recommendedName>
</protein>
<evidence type="ECO:0000256" key="3">
    <source>
        <dbReference type="ARBA" id="ARBA00022695"/>
    </source>
</evidence>
<feature type="domain" description="Polymerase/histidinol phosphatase N-terminal" evidence="7">
    <location>
        <begin position="1"/>
        <end position="68"/>
    </location>
</feature>
<dbReference type="SUPFAM" id="SSF160975">
    <property type="entry name" value="AF1531-like"/>
    <property type="match status" value="1"/>
</dbReference>
<evidence type="ECO:0000259" key="7">
    <source>
        <dbReference type="SMART" id="SM00481"/>
    </source>
</evidence>
<organism evidence="8 9">
    <name type="scientific">Gaetbulibacter aquiaggeris</name>
    <dbReference type="NCBI Taxonomy" id="1735373"/>
    <lineage>
        <taxon>Bacteria</taxon>
        <taxon>Pseudomonadati</taxon>
        <taxon>Bacteroidota</taxon>
        <taxon>Flavobacteriia</taxon>
        <taxon>Flavobacteriales</taxon>
        <taxon>Flavobacteriaceae</taxon>
        <taxon>Gaetbulibacter</taxon>
    </lineage>
</organism>
<dbReference type="Gene3D" id="3.20.20.140">
    <property type="entry name" value="Metal-dependent hydrolases"/>
    <property type="match status" value="2"/>
</dbReference>
<evidence type="ECO:0000256" key="1">
    <source>
        <dbReference type="ARBA" id="ARBA00012417"/>
    </source>
</evidence>
<proteinExistence type="predicted"/>
<dbReference type="SUPFAM" id="SSF89550">
    <property type="entry name" value="PHP domain-like"/>
    <property type="match status" value="1"/>
</dbReference>
<dbReference type="InterPro" id="IPR016195">
    <property type="entry name" value="Pol/histidinol_Pase-like"/>
</dbReference>
<keyword evidence="9" id="KW-1185">Reference proteome</keyword>
<dbReference type="Pfam" id="PF02811">
    <property type="entry name" value="PHP"/>
    <property type="match status" value="1"/>
</dbReference>
<dbReference type="InterPro" id="IPR040982">
    <property type="entry name" value="DNA_pol3_finger"/>
</dbReference>
<evidence type="ECO:0000256" key="2">
    <source>
        <dbReference type="ARBA" id="ARBA00022679"/>
    </source>
</evidence>
<dbReference type="EMBL" id="JBAWKC010000001">
    <property type="protein sequence ID" value="MFH6767554.1"/>
    <property type="molecule type" value="Genomic_DNA"/>
</dbReference>
<dbReference type="InterPro" id="IPR004805">
    <property type="entry name" value="DnaE2/DnaE/PolC"/>
</dbReference>
<dbReference type="InterPro" id="IPR011708">
    <property type="entry name" value="DNA_pol3_alpha_NTPase_dom"/>
</dbReference>
<keyword evidence="4" id="KW-0235">DNA replication</keyword>
<comment type="caution">
    <text evidence="8">The sequence shown here is derived from an EMBL/GenBank/DDBJ whole genome shotgun (WGS) entry which is preliminary data.</text>
</comment>
<evidence type="ECO:0000256" key="5">
    <source>
        <dbReference type="ARBA" id="ARBA00022932"/>
    </source>
</evidence>
<dbReference type="GO" id="GO:0003887">
    <property type="term" value="F:DNA-directed DNA polymerase activity"/>
    <property type="evidence" value="ECO:0007669"/>
    <property type="project" value="UniProtKB-EC"/>
</dbReference>
<dbReference type="InterPro" id="IPR029460">
    <property type="entry name" value="DNAPol_HHH"/>
</dbReference>
<dbReference type="Pfam" id="PF17657">
    <property type="entry name" value="DNA_pol3_finger"/>
    <property type="match status" value="1"/>
</dbReference>
<name>A0ABW7MLD0_9FLAO</name>
<keyword evidence="5" id="KW-0239">DNA-directed DNA polymerase</keyword>
<dbReference type="CDD" id="cd07431">
    <property type="entry name" value="PHP_PolIIIA"/>
    <property type="match status" value="1"/>
</dbReference>
<dbReference type="Pfam" id="PF07733">
    <property type="entry name" value="DNA_pol3_alpha"/>
    <property type="match status" value="1"/>
</dbReference>
<evidence type="ECO:0000256" key="4">
    <source>
        <dbReference type="ARBA" id="ARBA00022705"/>
    </source>
</evidence>
<evidence type="ECO:0000256" key="6">
    <source>
        <dbReference type="ARBA" id="ARBA00049244"/>
    </source>
</evidence>
<dbReference type="Pfam" id="PF14579">
    <property type="entry name" value="HHH_6"/>
    <property type="match status" value="1"/>
</dbReference>
<dbReference type="PANTHER" id="PTHR32294">
    <property type="entry name" value="DNA POLYMERASE III SUBUNIT ALPHA"/>
    <property type="match status" value="1"/>
</dbReference>
<reference evidence="8 9" key="1">
    <citation type="submission" date="2024-02" db="EMBL/GenBank/DDBJ databases">
        <title>A Gaetbulibacter species isolated from tidal flats and genomic insights of their niches.</title>
        <authorList>
            <person name="Ye Y."/>
        </authorList>
    </citation>
    <scope>NUCLEOTIDE SEQUENCE [LARGE SCALE GENOMIC DNA]</scope>
    <source>
        <strain evidence="8 9">KEM-8</strain>
    </source>
</reference>
<sequence length="990" mass="115083">MYLNCHSYYSLRYGTIKPERLLAIASENGIQTLALTDINNTSACLDFVRLSNNYKIKPVLGIDFRNRAKQQFILIAKNNNGFYNINQYLSAFLHNPDLEIPEQAPQLEDTFVVYPYIHNKTYTLKTNEFLGIKPQDLNHLKFSKWNAFRSKLVVLQTVSFENKKGFNTHRLLRAIDNNTLLSKLPKTEQGDPTDRLLPYNELCNSYQEFPELLENTSSLLEDCTINFDFSQEVPNNQRSYTNNELLDFKLLKRLTYQGLHYRYKKPGERIFKRIEKELEIIKEKGFVSYFLINWKILKYARSKGYFYVGRGSGANSIIAYLLRITDVDPVELDLYFERFINLYRKNPPDFDLDFSWRDRDDITQFIFSRFKNTALIAVYNTFKFRASVRELGKVFGLPKAEMDVLTRGKYNINQLDALSQLVIKYSTYIQGFPNYLGIHAGGIIISEKPIHYYTATFMPPKGFATTQFDMVVAEDIGLYKFDILSQRGLGKIKEAVNIIRYNHPEKAPIDIHDIKRFKQDENIKNLLRHAKAIGCFYVESPAMRMLLKKLQVDTYLGLVAASSVIRPGVSKSGMMREYILRYRYPERRKEAHPVLLKIMPETYGVMVYQEDVIKVAHYFGGLTLGEADMLRRGMSGKFRSREEFLKVKQQFFDNCKKEGKPYELTEDIWRQIESFAGYAFAKGHSASYAVESYQSLFLKAYYPLEYMVATINNFGGFYRTELYVHEARMHGGVIEAPCVNESFNETIIKGKTIYLGFMFLHAFESKTVKRLLQERKKNGPFKSLDDFIDRVPISIEQISILIKINAFRFTEVNKRELLWEAYLKISKTVIQEHVTDLFKTERVNYKTPELPSTTLEHAFDEIELLGFSLCSPFHLIENHVRNPLRAAQFAKFKDKIITIEGYLVTTKTTVTSNGKYMYFGTFLDRDGDFIDTVHFPPIATKFPFRGHGIYSITGKVLEEFDCITIEVITMYKLAVVEDPRYSDTIKHLTA</sequence>
<accession>A0ABW7MLD0</accession>
<keyword evidence="2 8" id="KW-0808">Transferase</keyword>
<dbReference type="RefSeq" id="WP_395436851.1">
    <property type="nucleotide sequence ID" value="NZ_JBAWKC010000001.1"/>
</dbReference>
<dbReference type="Gene3D" id="1.10.150.870">
    <property type="match status" value="1"/>
</dbReference>
<dbReference type="EC" id="2.7.7.7" evidence="1"/>
<gene>
    <name evidence="8" type="primary">dnaE</name>
    <name evidence="8" type="ORF">V8G56_02310</name>
</gene>